<dbReference type="Pfam" id="PF24969">
    <property type="entry name" value="LRR_15"/>
    <property type="match status" value="1"/>
</dbReference>
<proteinExistence type="predicted"/>
<sequence>MASLLLSSRSEILSVIFAHLEPTDHLALGLTHRNLHPLVDSILYSRIEWEWKGPWNPLIIRFLRSITQRPQLAQYVKVVILKGSNVEYHLRGDRSQSPKIAVTEDDLKPLIECVARTNVSYRGEWIQELRSGTIDAFVALLLSQVPRLNTLYLGEDFTLQSLFVGRVLRSSLCAKGGYFHSFQNLREVSMSYFHFEFDKEHFRTTRNTADVLPLFYLPTVERIRAVIDNPASFEWPGACIPASQSLRLLDLTMVREGNLGKILSATPKLKSLTWDWYYSPDLHDDFHSDIIDLDQLATDLNHVRETLTYLRISASTDVVDLVRLPDAHIKGPFTLFSRLTRLKTLEVPIPFLFGFSKSDPNILGLEKLLPTGLEWLHLTDDLSYHSDWNWLREIDYLLSVISSWFLQGKRFTPYLRGVRFMLKNTLADDWPQEASPNFIDVGIQAPQAGLQFEVIEVLPSPESPDSWN</sequence>
<dbReference type="AlphaFoldDB" id="A0A1Q5T0I7"/>
<name>A0A1Q5T0I7_9EURO</name>
<dbReference type="OrthoDB" id="4191831at2759"/>
<evidence type="ECO:0000313" key="3">
    <source>
        <dbReference type="Proteomes" id="UP000186955"/>
    </source>
</evidence>
<evidence type="ECO:0000313" key="2">
    <source>
        <dbReference type="EMBL" id="OKO93692.1"/>
    </source>
</evidence>
<gene>
    <name evidence="2" type="ORF">PENSUB_11971</name>
</gene>
<reference evidence="2 3" key="1">
    <citation type="submission" date="2016-10" db="EMBL/GenBank/DDBJ databases">
        <title>Genome sequence of the ascomycete fungus Penicillium subrubescens.</title>
        <authorList>
            <person name="De Vries R.P."/>
            <person name="Peng M."/>
            <person name="Dilokpimol A."/>
            <person name="Hilden K."/>
            <person name="Makela M.R."/>
            <person name="Grigoriev I."/>
            <person name="Riley R."/>
            <person name="Granchi Z."/>
        </authorList>
    </citation>
    <scope>NUCLEOTIDE SEQUENCE [LARGE SCALE GENOMIC DNA]</scope>
    <source>
        <strain evidence="2 3">CBS 132785</strain>
    </source>
</reference>
<organism evidence="2 3">
    <name type="scientific">Penicillium subrubescens</name>
    <dbReference type="NCBI Taxonomy" id="1316194"/>
    <lineage>
        <taxon>Eukaryota</taxon>
        <taxon>Fungi</taxon>
        <taxon>Dikarya</taxon>
        <taxon>Ascomycota</taxon>
        <taxon>Pezizomycotina</taxon>
        <taxon>Eurotiomycetes</taxon>
        <taxon>Eurotiomycetidae</taxon>
        <taxon>Eurotiales</taxon>
        <taxon>Aspergillaceae</taxon>
        <taxon>Penicillium</taxon>
    </lineage>
</organism>
<evidence type="ECO:0000259" key="1">
    <source>
        <dbReference type="Pfam" id="PF24969"/>
    </source>
</evidence>
<dbReference type="Proteomes" id="UP000186955">
    <property type="component" value="Unassembled WGS sequence"/>
</dbReference>
<keyword evidence="3" id="KW-1185">Reference proteome</keyword>
<dbReference type="InterPro" id="IPR056867">
    <property type="entry name" value="LRR_15"/>
</dbReference>
<dbReference type="EMBL" id="MNBE01000723">
    <property type="protein sequence ID" value="OKO93692.1"/>
    <property type="molecule type" value="Genomic_DNA"/>
</dbReference>
<protein>
    <recommendedName>
        <fullName evidence="1">Leucine-rich repeat domain-containing protein</fullName>
    </recommendedName>
</protein>
<comment type="caution">
    <text evidence="2">The sequence shown here is derived from an EMBL/GenBank/DDBJ whole genome shotgun (WGS) entry which is preliminary data.</text>
</comment>
<accession>A0A1Q5T0I7</accession>
<feature type="domain" description="Leucine-rich repeat" evidence="1">
    <location>
        <begin position="59"/>
        <end position="434"/>
    </location>
</feature>